<dbReference type="Proteomes" id="UP000593567">
    <property type="component" value="Unassembled WGS sequence"/>
</dbReference>
<evidence type="ECO:0000313" key="2">
    <source>
        <dbReference type="EMBL" id="KAF6026917.1"/>
    </source>
</evidence>
<organism evidence="2 3">
    <name type="scientific">Bugula neritina</name>
    <name type="common">Brown bryozoan</name>
    <name type="synonym">Sertularia neritina</name>
    <dbReference type="NCBI Taxonomy" id="10212"/>
    <lineage>
        <taxon>Eukaryota</taxon>
        <taxon>Metazoa</taxon>
        <taxon>Spiralia</taxon>
        <taxon>Lophotrochozoa</taxon>
        <taxon>Bryozoa</taxon>
        <taxon>Gymnolaemata</taxon>
        <taxon>Cheilostomatida</taxon>
        <taxon>Flustrina</taxon>
        <taxon>Buguloidea</taxon>
        <taxon>Bugulidae</taxon>
        <taxon>Bugula</taxon>
    </lineage>
</organism>
<keyword evidence="1" id="KW-0812">Transmembrane</keyword>
<evidence type="ECO:0000256" key="1">
    <source>
        <dbReference type="SAM" id="Phobius"/>
    </source>
</evidence>
<keyword evidence="1" id="KW-1133">Transmembrane helix</keyword>
<keyword evidence="1" id="KW-0472">Membrane</keyword>
<proteinExistence type="predicted"/>
<evidence type="ECO:0000313" key="3">
    <source>
        <dbReference type="Proteomes" id="UP000593567"/>
    </source>
</evidence>
<reference evidence="2" key="1">
    <citation type="submission" date="2020-06" db="EMBL/GenBank/DDBJ databases">
        <title>Draft genome of Bugula neritina, a colonial animal packing powerful symbionts and potential medicines.</title>
        <authorList>
            <person name="Rayko M."/>
        </authorList>
    </citation>
    <scope>NUCLEOTIDE SEQUENCE [LARGE SCALE GENOMIC DNA]</scope>
    <source>
        <strain evidence="2">Kwan_BN1</strain>
    </source>
</reference>
<accession>A0A7J7JLL3</accession>
<protein>
    <submittedName>
        <fullName evidence="2">Uncharacterized protein</fullName>
    </submittedName>
</protein>
<keyword evidence="3" id="KW-1185">Reference proteome</keyword>
<dbReference type="EMBL" id="VXIV02002182">
    <property type="protein sequence ID" value="KAF6026917.1"/>
    <property type="molecule type" value="Genomic_DNA"/>
</dbReference>
<sequence length="120" mass="13611">MKWERGCLILIAFSIFLLSVYYMVRQPCPAVSGVDLVSPQEFWETMVNAASEAAVLPNMNIPDNLTEVVEMLKEFSLALEENGAIYNMVDDLGTSRLWCTDILIAWSWTSLNLTSLNMIW</sequence>
<dbReference type="AlphaFoldDB" id="A0A7J7JLL3"/>
<gene>
    <name evidence="2" type="ORF">EB796_014769</name>
</gene>
<comment type="caution">
    <text evidence="2">The sequence shown here is derived from an EMBL/GenBank/DDBJ whole genome shotgun (WGS) entry which is preliminary data.</text>
</comment>
<feature type="transmembrane region" description="Helical" evidence="1">
    <location>
        <begin position="7"/>
        <end position="24"/>
    </location>
</feature>
<name>A0A7J7JLL3_BUGNE</name>